<dbReference type="GO" id="GO:0003723">
    <property type="term" value="F:RNA binding"/>
    <property type="evidence" value="ECO:0007669"/>
    <property type="project" value="TreeGrafter"/>
</dbReference>
<evidence type="ECO:0000256" key="2">
    <source>
        <dbReference type="ARBA" id="ARBA00022694"/>
    </source>
</evidence>
<gene>
    <name evidence="5" type="ORF">LLEC1_08174</name>
</gene>
<dbReference type="GO" id="GO:0000294">
    <property type="term" value="P:nuclear-transcribed mRNA catabolic process, RNase MRP-dependent"/>
    <property type="evidence" value="ECO:0007669"/>
    <property type="project" value="TreeGrafter"/>
</dbReference>
<dbReference type="PANTHER" id="PTHR28256:SF1">
    <property type="entry name" value="RIBONUCLEASES P_MRP PROTEIN SUBUNIT POP7"/>
    <property type="match status" value="1"/>
</dbReference>
<dbReference type="AlphaFoldDB" id="A0A179IBX3"/>
<evidence type="ECO:0000256" key="3">
    <source>
        <dbReference type="ARBA" id="ARBA00023242"/>
    </source>
</evidence>
<organism evidence="5 6">
    <name type="scientific">Cordyceps confragosa</name>
    <name type="common">Lecanicillium lecanii</name>
    <dbReference type="NCBI Taxonomy" id="2714763"/>
    <lineage>
        <taxon>Eukaryota</taxon>
        <taxon>Fungi</taxon>
        <taxon>Dikarya</taxon>
        <taxon>Ascomycota</taxon>
        <taxon>Pezizomycotina</taxon>
        <taxon>Sordariomycetes</taxon>
        <taxon>Hypocreomycetidae</taxon>
        <taxon>Hypocreales</taxon>
        <taxon>Cordycipitaceae</taxon>
        <taxon>Akanthomyces</taxon>
    </lineage>
</organism>
<dbReference type="Pfam" id="PF12328">
    <property type="entry name" value="Rpp20"/>
    <property type="match status" value="1"/>
</dbReference>
<evidence type="ECO:0000256" key="4">
    <source>
        <dbReference type="SAM" id="MobiDB-lite"/>
    </source>
</evidence>
<dbReference type="OrthoDB" id="5416589at2759"/>
<comment type="subcellular location">
    <subcellularLocation>
        <location evidence="1">Nucleus</location>
    </subcellularLocation>
</comment>
<dbReference type="InterPro" id="IPR014612">
    <property type="entry name" value="Pop7/Rpp20"/>
</dbReference>
<dbReference type="GO" id="GO:0000171">
    <property type="term" value="F:ribonuclease MRP activity"/>
    <property type="evidence" value="ECO:0007669"/>
    <property type="project" value="TreeGrafter"/>
</dbReference>
<keyword evidence="3" id="KW-0539">Nucleus</keyword>
<dbReference type="GO" id="GO:0034965">
    <property type="term" value="P:intronic box C/D snoRNA processing"/>
    <property type="evidence" value="ECO:0007669"/>
    <property type="project" value="TreeGrafter"/>
</dbReference>
<dbReference type="Proteomes" id="UP000243081">
    <property type="component" value="Unassembled WGS sequence"/>
</dbReference>
<feature type="non-terminal residue" evidence="5">
    <location>
        <position position="102"/>
    </location>
</feature>
<proteinExistence type="predicted"/>
<dbReference type="InterPro" id="IPR036882">
    <property type="entry name" value="Alba-like_dom_sf"/>
</dbReference>
<dbReference type="GO" id="GO:0006364">
    <property type="term" value="P:rRNA processing"/>
    <property type="evidence" value="ECO:0007669"/>
    <property type="project" value="TreeGrafter"/>
</dbReference>
<evidence type="ECO:0000313" key="5">
    <source>
        <dbReference type="EMBL" id="OAQ99259.1"/>
    </source>
</evidence>
<dbReference type="GO" id="GO:0005655">
    <property type="term" value="C:nucleolar ribonuclease P complex"/>
    <property type="evidence" value="ECO:0007669"/>
    <property type="project" value="InterPro"/>
</dbReference>
<keyword evidence="6" id="KW-1185">Reference proteome</keyword>
<sequence>MASNGSEAAAAQKQKTIGSATKLTPIPKGSALQKRPLIRRSMPASCKDRIVYVSSSTPFMSAVKRVRKQLDRSLKSGGGGGGSQAAHRNASLQARVESLRRD</sequence>
<dbReference type="GO" id="GO:0001682">
    <property type="term" value="P:tRNA 5'-leader removal"/>
    <property type="evidence" value="ECO:0007669"/>
    <property type="project" value="InterPro"/>
</dbReference>
<evidence type="ECO:0000256" key="1">
    <source>
        <dbReference type="ARBA" id="ARBA00004123"/>
    </source>
</evidence>
<protein>
    <submittedName>
        <fullName evidence="5">Uncharacterized protein</fullName>
    </submittedName>
</protein>
<feature type="compositionally biased region" description="Polar residues" evidence="4">
    <location>
        <begin position="13"/>
        <end position="22"/>
    </location>
</feature>
<evidence type="ECO:0000313" key="6">
    <source>
        <dbReference type="Proteomes" id="UP000243081"/>
    </source>
</evidence>
<feature type="region of interest" description="Disordered" evidence="4">
    <location>
        <begin position="70"/>
        <end position="102"/>
    </location>
</feature>
<dbReference type="EMBL" id="LUKN01002320">
    <property type="protein sequence ID" value="OAQ99259.1"/>
    <property type="molecule type" value="Genomic_DNA"/>
</dbReference>
<comment type="caution">
    <text evidence="5">The sequence shown here is derived from an EMBL/GenBank/DDBJ whole genome shotgun (WGS) entry which is preliminary data.</text>
</comment>
<dbReference type="GO" id="GO:0004526">
    <property type="term" value="F:ribonuclease P activity"/>
    <property type="evidence" value="ECO:0007669"/>
    <property type="project" value="TreeGrafter"/>
</dbReference>
<name>A0A179IBX3_CORDF</name>
<keyword evidence="2" id="KW-0819">tRNA processing</keyword>
<reference evidence="5 6" key="1">
    <citation type="submission" date="2016-03" db="EMBL/GenBank/DDBJ databases">
        <title>Fine-scale spatial genetic structure of a fungal parasite of coffee scale insects.</title>
        <authorList>
            <person name="Jackson D."/>
            <person name="Zemenick K.A."/>
            <person name="Malloure B."/>
            <person name="Quandt C.A."/>
            <person name="James T.Y."/>
        </authorList>
    </citation>
    <scope>NUCLEOTIDE SEQUENCE [LARGE SCALE GENOMIC DNA]</scope>
    <source>
        <strain evidence="5 6">UM487</strain>
    </source>
</reference>
<feature type="region of interest" description="Disordered" evidence="4">
    <location>
        <begin position="1"/>
        <end position="40"/>
    </location>
</feature>
<dbReference type="PANTHER" id="PTHR28256">
    <property type="entry name" value="RIBONUCLEASES P/MRP PROTEIN SUBUNIT POP7"/>
    <property type="match status" value="1"/>
</dbReference>
<accession>A0A179IBX3</accession>
<dbReference type="InterPro" id="IPR020241">
    <property type="entry name" value="RNase_P/MRP_Pop7_fungi"/>
</dbReference>
<dbReference type="Gene3D" id="3.30.110.20">
    <property type="entry name" value="Alba-like domain"/>
    <property type="match status" value="1"/>
</dbReference>
<dbReference type="GO" id="GO:0000172">
    <property type="term" value="C:ribonuclease MRP complex"/>
    <property type="evidence" value="ECO:0007669"/>
    <property type="project" value="InterPro"/>
</dbReference>